<evidence type="ECO:0000313" key="5">
    <source>
        <dbReference type="Proteomes" id="UP000652219"/>
    </source>
</evidence>
<reference evidence="4 5" key="1">
    <citation type="journal article" date="2020" name="Phytopathology">
        <title>Genome Sequence Resources of Colletotrichum truncatum, C. plurivorum, C. musicola, and C. sojae: Four Species Pathogenic to Soybean (Glycine max).</title>
        <authorList>
            <person name="Rogerio F."/>
            <person name="Boufleur T.R."/>
            <person name="Ciampi-Guillardi M."/>
            <person name="Sukno S.A."/>
            <person name="Thon M.R."/>
            <person name="Massola Junior N.S."/>
            <person name="Baroncelli R."/>
        </authorList>
    </citation>
    <scope>NUCLEOTIDE SEQUENCE [LARGE SCALE GENOMIC DNA]</scope>
    <source>
        <strain evidence="4 5">LFN0009</strain>
    </source>
</reference>
<feature type="compositionally biased region" description="Acidic residues" evidence="2">
    <location>
        <begin position="691"/>
        <end position="700"/>
    </location>
</feature>
<evidence type="ECO:0000256" key="1">
    <source>
        <dbReference type="ARBA" id="ARBA00023125"/>
    </source>
</evidence>
<accession>A0A8H6MIB8</accession>
<keyword evidence="1" id="KW-0238">DNA-binding</keyword>
<evidence type="ECO:0000256" key="2">
    <source>
        <dbReference type="SAM" id="MobiDB-lite"/>
    </source>
</evidence>
<comment type="caution">
    <text evidence="4">The sequence shown here is derived from an EMBL/GenBank/DDBJ whole genome shotgun (WGS) entry which is preliminary data.</text>
</comment>
<feature type="compositionally biased region" description="Basic and acidic residues" evidence="2">
    <location>
        <begin position="1"/>
        <end position="12"/>
    </location>
</feature>
<dbReference type="GO" id="GO:0003677">
    <property type="term" value="F:DNA binding"/>
    <property type="evidence" value="ECO:0007669"/>
    <property type="project" value="UniProtKB-KW"/>
</dbReference>
<proteinExistence type="predicted"/>
<dbReference type="AlphaFoldDB" id="A0A8H6MIB8"/>
<sequence length="700" mass="77813">MRDNSKYSRDGAENSTSSNNSIDAIPASKVPAYKTLDVVVQRPRAAPALIPGSGYEPPASTYLCPTPAHEVLKAFEYDPALKILGAAELFNVPRQRLYQRLRGRSTVFNRANTNAQLDWAQETALVAYVERLDRMSLRVRQEVLRDAANLLLREGAGPDFEEPLEVGVNWPYRFAKRHGFQVTRVGKDTFVITRRWRESYFAIPINRESATAVEAVSAGNEVIPAFLILSSLTYMSRRYDVEGMSGDTVVGVSSSGYVNDRRIYEWIKNFHHHTRNMCRGKRILLLLDEYGSYYTYLFIEFLENNEIILFGFLLHSTFAETGIHAKKVLDKIVLLNRVVVTIQRSAEKRLATHAELREELEAFVASTTQLLDHAGPAAREDAAVSDGLWFPPSGRNLYGRRYRARNSEARPSRPRPCRRPARAVRPLSRRSPRRHGQLGHRGSGSSALQGRHPPNRAYEHPPHNNTASRECPPDAPSVSRRHTSRGRCRLTTRPTLLRPAPALARHNATTAAVGRRTRVRRGPRPEQHAATYRAAKPAVAADTLRPTYICSPSERPPQEATAPHTASSVGLGSSPREIPSTGRTAVPRIPPAANAQPHCRLGLAVAVGLRAPTWRRFRQQSMDQLPGNDEGRRRAHLLGSGLPTQVASTLGSVHHTTRAASRKFAPKHASCSARRAPPPLNRTAPVALDRIDDDDRGPVG</sequence>
<dbReference type="InterPro" id="IPR004875">
    <property type="entry name" value="DDE_SF_endonuclease_dom"/>
</dbReference>
<dbReference type="InterPro" id="IPR006600">
    <property type="entry name" value="HTH_CenpB_DNA-bd_dom"/>
</dbReference>
<dbReference type="Pfam" id="PF03184">
    <property type="entry name" value="DDE_1"/>
    <property type="match status" value="1"/>
</dbReference>
<gene>
    <name evidence="4" type="ORF">CSOJ01_15934</name>
</gene>
<feature type="compositionally biased region" description="Low complexity" evidence="2">
    <location>
        <begin position="491"/>
        <end position="514"/>
    </location>
</feature>
<dbReference type="PROSITE" id="PS51253">
    <property type="entry name" value="HTH_CENPB"/>
    <property type="match status" value="1"/>
</dbReference>
<evidence type="ECO:0000259" key="3">
    <source>
        <dbReference type="PROSITE" id="PS51253"/>
    </source>
</evidence>
<keyword evidence="5" id="KW-1185">Reference proteome</keyword>
<feature type="region of interest" description="Disordered" evidence="2">
    <location>
        <begin position="548"/>
        <end position="593"/>
    </location>
</feature>
<dbReference type="Proteomes" id="UP000652219">
    <property type="component" value="Unassembled WGS sequence"/>
</dbReference>
<feature type="region of interest" description="Disordered" evidence="2">
    <location>
        <begin position="1"/>
        <end position="23"/>
    </location>
</feature>
<organism evidence="4 5">
    <name type="scientific">Colletotrichum sojae</name>
    <dbReference type="NCBI Taxonomy" id="2175907"/>
    <lineage>
        <taxon>Eukaryota</taxon>
        <taxon>Fungi</taxon>
        <taxon>Dikarya</taxon>
        <taxon>Ascomycota</taxon>
        <taxon>Pezizomycotina</taxon>
        <taxon>Sordariomycetes</taxon>
        <taxon>Hypocreomycetidae</taxon>
        <taxon>Glomerellales</taxon>
        <taxon>Glomerellaceae</taxon>
        <taxon>Colletotrichum</taxon>
        <taxon>Colletotrichum orchidearum species complex</taxon>
    </lineage>
</organism>
<name>A0A8H6MIB8_9PEZI</name>
<dbReference type="EMBL" id="WIGN01000845">
    <property type="protein sequence ID" value="KAF6783103.1"/>
    <property type="molecule type" value="Genomic_DNA"/>
</dbReference>
<feature type="compositionally biased region" description="Basic residues" evidence="2">
    <location>
        <begin position="479"/>
        <end position="490"/>
    </location>
</feature>
<feature type="compositionally biased region" description="Polar residues" evidence="2">
    <location>
        <begin position="13"/>
        <end position="22"/>
    </location>
</feature>
<feature type="compositionally biased region" description="Basic residues" evidence="2">
    <location>
        <begin position="412"/>
        <end position="438"/>
    </location>
</feature>
<protein>
    <submittedName>
        <fullName evidence="4">Transposase</fullName>
    </submittedName>
</protein>
<feature type="region of interest" description="Disordered" evidence="2">
    <location>
        <begin position="660"/>
        <end position="700"/>
    </location>
</feature>
<feature type="domain" description="HTH CENPB-type" evidence="3">
    <location>
        <begin position="109"/>
        <end position="184"/>
    </location>
</feature>
<feature type="region of interest" description="Disordered" evidence="2">
    <location>
        <begin position="400"/>
        <end position="535"/>
    </location>
</feature>
<evidence type="ECO:0000313" key="4">
    <source>
        <dbReference type="EMBL" id="KAF6783103.1"/>
    </source>
</evidence>
<dbReference type="Pfam" id="PF03221">
    <property type="entry name" value="HTH_Tnp_Tc5"/>
    <property type="match status" value="1"/>
</dbReference>